<dbReference type="Pfam" id="PF05014">
    <property type="entry name" value="Nuc_deoxyrib_tr"/>
    <property type="match status" value="1"/>
</dbReference>
<dbReference type="GO" id="GO:0070694">
    <property type="term" value="F:5-hydroxymethyl-dUMP N-hydrolase activity"/>
    <property type="evidence" value="ECO:0007669"/>
    <property type="project" value="TreeGrafter"/>
</dbReference>
<name>F7XKZ0_METZD</name>
<dbReference type="KEGG" id="mzh:Mzhil_0826"/>
<evidence type="ECO:0000313" key="2">
    <source>
        <dbReference type="Proteomes" id="UP000006622"/>
    </source>
</evidence>
<protein>
    <submittedName>
        <fullName evidence="1">Nucleoside 2-deoxyribosyltransferase</fullName>
    </submittedName>
</protein>
<dbReference type="InterPro" id="IPR051239">
    <property type="entry name" value="2'-dNMP_N-hydrolase"/>
</dbReference>
<dbReference type="Proteomes" id="UP000006622">
    <property type="component" value="Chromosome"/>
</dbReference>
<dbReference type="STRING" id="679901.Mzhil_0826"/>
<dbReference type="SUPFAM" id="SSF52309">
    <property type="entry name" value="N-(deoxy)ribosyltransferase-like"/>
    <property type="match status" value="1"/>
</dbReference>
<dbReference type="GeneID" id="10822447"/>
<dbReference type="RefSeq" id="WP_013898127.1">
    <property type="nucleotide sequence ID" value="NC_015676.1"/>
</dbReference>
<dbReference type="PANTHER" id="PTHR15364:SF0">
    <property type="entry name" value="2'-DEOXYNUCLEOSIDE 5'-PHOSPHATE N-HYDROLASE 1"/>
    <property type="match status" value="1"/>
</dbReference>
<evidence type="ECO:0000313" key="1">
    <source>
        <dbReference type="EMBL" id="AEH60688.1"/>
    </source>
</evidence>
<dbReference type="GO" id="GO:0016740">
    <property type="term" value="F:transferase activity"/>
    <property type="evidence" value="ECO:0007669"/>
    <property type="project" value="UniProtKB-KW"/>
</dbReference>
<organism evidence="1 2">
    <name type="scientific">Methanosalsum zhilinae (strain DSM 4017 / NBRC 107636 / OCM 62 / WeN5)</name>
    <name type="common">Methanohalophilus zhilinae</name>
    <dbReference type="NCBI Taxonomy" id="679901"/>
    <lineage>
        <taxon>Archaea</taxon>
        <taxon>Methanobacteriati</taxon>
        <taxon>Methanobacteriota</taxon>
        <taxon>Stenosarchaea group</taxon>
        <taxon>Methanomicrobia</taxon>
        <taxon>Methanosarcinales</taxon>
        <taxon>Methanosarcinaceae</taxon>
        <taxon>Methanosalsum</taxon>
    </lineage>
</organism>
<dbReference type="Gene3D" id="3.40.50.450">
    <property type="match status" value="1"/>
</dbReference>
<sequence length="142" mass="16174">MKINVYLAGPLFSEAERNFNKQLKNILNKNGFNVFLPQEDAFDNSTLRDENKNLIIFENNIQGIDSSDVMVAILDGGSDVDSGTAWEVGYAYSRKVPVYGIRTDFRTLGTEGRVNLMIEKSLEYLATDVNELCREIEKWNRL</sequence>
<proteinExistence type="predicted"/>
<keyword evidence="2" id="KW-1185">Reference proteome</keyword>
<dbReference type="EMBL" id="CP002101">
    <property type="protein sequence ID" value="AEH60688.1"/>
    <property type="molecule type" value="Genomic_DNA"/>
</dbReference>
<gene>
    <name evidence="1" type="ordered locus">Mzhil_0826</name>
</gene>
<reference evidence="1 2" key="1">
    <citation type="submission" date="2010-07" db="EMBL/GenBank/DDBJ databases">
        <title>The complete genome of Methanosalsum zhilinae DSM 4017.</title>
        <authorList>
            <consortium name="US DOE Joint Genome Institute (JGI-PGF)"/>
            <person name="Lucas S."/>
            <person name="Copeland A."/>
            <person name="Lapidus A."/>
            <person name="Glavina del Rio T."/>
            <person name="Dalin E."/>
            <person name="Tice H."/>
            <person name="Bruce D."/>
            <person name="Goodwin L."/>
            <person name="Pitluck S."/>
            <person name="Kyrpides N."/>
            <person name="Mavromatis K."/>
            <person name="Ovchinnikova G."/>
            <person name="Daligault H."/>
            <person name="Detter J.C."/>
            <person name="Han C."/>
            <person name="Tapia R."/>
            <person name="Larimer F."/>
            <person name="Land M."/>
            <person name="Hauser L."/>
            <person name="Markowitz V."/>
            <person name="Cheng J.-F."/>
            <person name="Hugenholtz P."/>
            <person name="Woyke T."/>
            <person name="Wu D."/>
            <person name="Spring S."/>
            <person name="Schueler E."/>
            <person name="Brambilla E."/>
            <person name="Klenk H.-P."/>
            <person name="Eisen J.A."/>
        </authorList>
    </citation>
    <scope>NUCLEOTIDE SEQUENCE [LARGE SCALE GENOMIC DNA]</scope>
    <source>
        <strain evidence="2">DSM 4017 / NBRC 107636 / OCM 62 / WeN5</strain>
    </source>
</reference>
<dbReference type="HOGENOM" id="CLU_117644_2_0_2"/>
<dbReference type="AlphaFoldDB" id="F7XKZ0"/>
<dbReference type="PANTHER" id="PTHR15364">
    <property type="entry name" value="2'-DEOXYNUCLEOSIDE 5'-PHOSPHATE N-HYDROLASE 1"/>
    <property type="match status" value="1"/>
</dbReference>
<keyword evidence="1" id="KW-0808">Transferase</keyword>
<accession>F7XKZ0</accession>
<dbReference type="GO" id="GO:0009159">
    <property type="term" value="P:deoxyribonucleoside monophosphate catabolic process"/>
    <property type="evidence" value="ECO:0007669"/>
    <property type="project" value="TreeGrafter"/>
</dbReference>
<dbReference type="InterPro" id="IPR007710">
    <property type="entry name" value="Nucleoside_deoxyribTrfase"/>
</dbReference>